<protein>
    <recommendedName>
        <fullName evidence="3">VCBS repeat-containing protein</fullName>
    </recommendedName>
</protein>
<comment type="caution">
    <text evidence="2">The sequence shown here is derived from an EMBL/GenBank/DDBJ whole genome shotgun (WGS) entry which is preliminary data.</text>
</comment>
<name>A0A645EVV8_9ZZZZ</name>
<reference evidence="2" key="1">
    <citation type="submission" date="2019-08" db="EMBL/GenBank/DDBJ databases">
        <authorList>
            <person name="Kucharzyk K."/>
            <person name="Murdoch R.W."/>
            <person name="Higgins S."/>
            <person name="Loffler F."/>
        </authorList>
    </citation>
    <scope>NUCLEOTIDE SEQUENCE</scope>
</reference>
<evidence type="ECO:0000313" key="2">
    <source>
        <dbReference type="EMBL" id="MPN05362.1"/>
    </source>
</evidence>
<dbReference type="EMBL" id="VSSQ01051279">
    <property type="protein sequence ID" value="MPN05362.1"/>
    <property type="molecule type" value="Genomic_DNA"/>
</dbReference>
<dbReference type="InterPro" id="IPR028994">
    <property type="entry name" value="Integrin_alpha_N"/>
</dbReference>
<dbReference type="InterPro" id="IPR013517">
    <property type="entry name" value="FG-GAP"/>
</dbReference>
<sequence length="157" mass="17835">MVARDKSIDFYALNGTQISPKQISYYLGKSVIGMKLADLDNDGVTEYIFTDGQDLYIYHKTISVFKCIWSTHLSIESFEKYIYAADLNNDGVKEIYVFDSTGTTSKYVIGENGMYIKNDNIDYGQRYQIADFNSDGNLDCIVIGDEDSNTQELRIYG</sequence>
<dbReference type="Pfam" id="PF13517">
    <property type="entry name" value="FG-GAP_3"/>
    <property type="match status" value="1"/>
</dbReference>
<evidence type="ECO:0008006" key="3">
    <source>
        <dbReference type="Google" id="ProtNLM"/>
    </source>
</evidence>
<gene>
    <name evidence="2" type="ORF">SDC9_152612</name>
</gene>
<accession>A0A645EVV8</accession>
<dbReference type="AlphaFoldDB" id="A0A645EVV8"/>
<evidence type="ECO:0000256" key="1">
    <source>
        <dbReference type="ARBA" id="ARBA00022729"/>
    </source>
</evidence>
<dbReference type="SUPFAM" id="SSF69318">
    <property type="entry name" value="Integrin alpha N-terminal domain"/>
    <property type="match status" value="1"/>
</dbReference>
<proteinExistence type="predicted"/>
<keyword evidence="1" id="KW-0732">Signal</keyword>
<organism evidence="2">
    <name type="scientific">bioreactor metagenome</name>
    <dbReference type="NCBI Taxonomy" id="1076179"/>
    <lineage>
        <taxon>unclassified sequences</taxon>
        <taxon>metagenomes</taxon>
        <taxon>ecological metagenomes</taxon>
    </lineage>
</organism>